<dbReference type="InterPro" id="IPR001878">
    <property type="entry name" value="Znf_CCHC"/>
</dbReference>
<evidence type="ECO:0000256" key="2">
    <source>
        <dbReference type="SAM" id="MobiDB-lite"/>
    </source>
</evidence>
<dbReference type="PROSITE" id="PS50158">
    <property type="entry name" value="ZF_CCHC"/>
    <property type="match status" value="2"/>
</dbReference>
<keyword evidence="1" id="KW-0862">Zinc</keyword>
<dbReference type="SMART" id="SM00343">
    <property type="entry name" value="ZnF_C2HC"/>
    <property type="match status" value="2"/>
</dbReference>
<dbReference type="ExpressionAtlas" id="A0A0Q3RZP3">
    <property type="expression patterns" value="baseline"/>
</dbReference>
<dbReference type="PANTHER" id="PTHR33170:SF48">
    <property type="entry name" value="CCHC-TYPE DOMAIN-CONTAINING PROTEIN"/>
    <property type="match status" value="1"/>
</dbReference>
<feature type="region of interest" description="Disordered" evidence="2">
    <location>
        <begin position="287"/>
        <end position="317"/>
    </location>
</feature>
<name>A0A0Q3RZP3_BRADI</name>
<accession>A0A0Q3RZP3</accession>
<sequence length="436" mass="49245">MDPRYKDLICFNCGGPGHYVNNCARPKLCFMCGNVGHHMDNCLAWGREIPMAQFIGSANNGLGFVHVNVDEKASTKWLNMSNCGIIAVTHGSISVKELGECMEATWDSSWPWQVRQLEEKSFLLRFPPTKRVEDLVGLPSINLREGQDNQRVTVKILAWDGDTPDVGELTEIWLQIKGIPPKWYTWRVIAHISKHFELLTDVDWSEIFKSFYETVRVKLAVRNPSKIPAERLIVLKKKFYLLQFTVAWDNIDIDKIMGLDDRDYDGDEEYDDDNIMDDELQDLEKNRGPVQEKPGKEAPPKPPVGGSQSAPPKTTQLPDLQTLVCANLVDSDEEEVSPDNSETQWMTTLSSQSPFTHEAECSMKLSLTEEHNKSDKYVVTKEDLNVMQLENISDYLNGLNSATTALTFGENEGTRDTPLGTDLPTEEEFPTLAEAK</sequence>
<keyword evidence="1" id="KW-0479">Metal-binding</keyword>
<dbReference type="Gene3D" id="4.10.60.10">
    <property type="entry name" value="Zinc finger, CCHC-type"/>
    <property type="match status" value="1"/>
</dbReference>
<protein>
    <recommendedName>
        <fullName evidence="3">CCHC-type domain-containing protein</fullName>
    </recommendedName>
</protein>
<dbReference type="InterPro" id="IPR036875">
    <property type="entry name" value="Znf_CCHC_sf"/>
</dbReference>
<evidence type="ECO:0000256" key="1">
    <source>
        <dbReference type="PROSITE-ProRule" id="PRU00047"/>
    </source>
</evidence>
<evidence type="ECO:0000313" key="6">
    <source>
        <dbReference type="Proteomes" id="UP000008810"/>
    </source>
</evidence>
<reference evidence="5" key="3">
    <citation type="submission" date="2018-08" db="UniProtKB">
        <authorList>
            <consortium name="EnsemblPlants"/>
        </authorList>
    </citation>
    <scope>IDENTIFICATION</scope>
    <source>
        <strain evidence="5">cv. Bd21</strain>
    </source>
</reference>
<feature type="domain" description="CCHC-type" evidence="3">
    <location>
        <begin position="10"/>
        <end position="23"/>
    </location>
</feature>
<dbReference type="AlphaFoldDB" id="A0A0Q3RZP3"/>
<feature type="region of interest" description="Disordered" evidence="2">
    <location>
        <begin position="409"/>
        <end position="436"/>
    </location>
</feature>
<feature type="compositionally biased region" description="Polar residues" evidence="2">
    <location>
        <begin position="307"/>
        <end position="317"/>
    </location>
</feature>
<feature type="domain" description="CCHC-type" evidence="3">
    <location>
        <begin position="29"/>
        <end position="42"/>
    </location>
</feature>
<dbReference type="SUPFAM" id="SSF57756">
    <property type="entry name" value="Retrovirus zinc finger-like domains"/>
    <property type="match status" value="1"/>
</dbReference>
<dbReference type="InParanoid" id="A0A0Q3RZP3"/>
<keyword evidence="1" id="KW-0863">Zinc-finger</keyword>
<proteinExistence type="predicted"/>
<dbReference type="STRING" id="15368.A0A0Q3RZP3"/>
<evidence type="ECO:0000313" key="5">
    <source>
        <dbReference type="EnsemblPlants" id="KQK18090"/>
    </source>
</evidence>
<keyword evidence="6" id="KW-1185">Reference proteome</keyword>
<evidence type="ECO:0000313" key="4">
    <source>
        <dbReference type="EMBL" id="KQK18090.1"/>
    </source>
</evidence>
<reference evidence="4 5" key="1">
    <citation type="journal article" date="2010" name="Nature">
        <title>Genome sequencing and analysis of the model grass Brachypodium distachyon.</title>
        <authorList>
            <consortium name="International Brachypodium Initiative"/>
        </authorList>
    </citation>
    <scope>NUCLEOTIDE SEQUENCE [LARGE SCALE GENOMIC DNA]</scope>
    <source>
        <strain evidence="4 5">Bd21</strain>
    </source>
</reference>
<dbReference type="PANTHER" id="PTHR33170">
    <property type="entry name" value="DUF4283 DOMAIN-CONTAINING PROTEIN-RELATED"/>
    <property type="match status" value="1"/>
</dbReference>
<organism evidence="4">
    <name type="scientific">Brachypodium distachyon</name>
    <name type="common">Purple false brome</name>
    <name type="synonym">Trachynia distachya</name>
    <dbReference type="NCBI Taxonomy" id="15368"/>
    <lineage>
        <taxon>Eukaryota</taxon>
        <taxon>Viridiplantae</taxon>
        <taxon>Streptophyta</taxon>
        <taxon>Embryophyta</taxon>
        <taxon>Tracheophyta</taxon>
        <taxon>Spermatophyta</taxon>
        <taxon>Magnoliopsida</taxon>
        <taxon>Liliopsida</taxon>
        <taxon>Poales</taxon>
        <taxon>Poaceae</taxon>
        <taxon>BOP clade</taxon>
        <taxon>Pooideae</taxon>
        <taxon>Stipodae</taxon>
        <taxon>Brachypodieae</taxon>
        <taxon>Brachypodium</taxon>
    </lineage>
</organism>
<reference evidence="4" key="2">
    <citation type="submission" date="2017-06" db="EMBL/GenBank/DDBJ databases">
        <title>WGS assembly of Brachypodium distachyon.</title>
        <authorList>
            <consortium name="The International Brachypodium Initiative"/>
            <person name="Lucas S."/>
            <person name="Harmon-Smith M."/>
            <person name="Lail K."/>
            <person name="Tice H."/>
            <person name="Grimwood J."/>
            <person name="Bruce D."/>
            <person name="Barry K."/>
            <person name="Shu S."/>
            <person name="Lindquist E."/>
            <person name="Wang M."/>
            <person name="Pitluck S."/>
            <person name="Vogel J.P."/>
            <person name="Garvin D.F."/>
            <person name="Mockler T.C."/>
            <person name="Schmutz J."/>
            <person name="Rokhsar D."/>
            <person name="Bevan M.W."/>
        </authorList>
    </citation>
    <scope>NUCLEOTIDE SEQUENCE</scope>
    <source>
        <strain evidence="4">Bd21</strain>
    </source>
</reference>
<dbReference type="Pfam" id="PF00098">
    <property type="entry name" value="zf-CCHC"/>
    <property type="match status" value="1"/>
</dbReference>
<dbReference type="EnsemblPlants" id="KQK18090">
    <property type="protein sequence ID" value="KQK18090"/>
    <property type="gene ID" value="BRADI_1g38683v3"/>
</dbReference>
<evidence type="ECO:0000259" key="3">
    <source>
        <dbReference type="PROSITE" id="PS50158"/>
    </source>
</evidence>
<dbReference type="GO" id="GO:0003676">
    <property type="term" value="F:nucleic acid binding"/>
    <property type="evidence" value="ECO:0007669"/>
    <property type="project" value="InterPro"/>
</dbReference>
<dbReference type="Gramene" id="KQK18090">
    <property type="protein sequence ID" value="KQK18090"/>
    <property type="gene ID" value="BRADI_1g38683v3"/>
</dbReference>
<dbReference type="OrthoDB" id="694791at2759"/>
<gene>
    <name evidence="4" type="ORF">BRADI_1g38683v3</name>
</gene>
<dbReference type="Proteomes" id="UP000008810">
    <property type="component" value="Chromosome 1"/>
</dbReference>
<dbReference type="GO" id="GO:0008270">
    <property type="term" value="F:zinc ion binding"/>
    <property type="evidence" value="ECO:0007669"/>
    <property type="project" value="UniProtKB-KW"/>
</dbReference>
<dbReference type="EMBL" id="CM000880">
    <property type="protein sequence ID" value="KQK18090.1"/>
    <property type="molecule type" value="Genomic_DNA"/>
</dbReference>